<dbReference type="AlphaFoldDB" id="A0A2H1L8P6"/>
<protein>
    <recommendedName>
        <fullName evidence="3">Regulator of cell morphogenesis and NO signaling</fullName>
    </recommendedName>
</protein>
<dbReference type="Proteomes" id="UP000234462">
    <property type="component" value="Unassembled WGS sequence"/>
</dbReference>
<dbReference type="OrthoDB" id="9797132at2"/>
<evidence type="ECO:0000313" key="2">
    <source>
        <dbReference type="Proteomes" id="UP000234462"/>
    </source>
</evidence>
<organism evidence="1 2">
    <name type="scientific">Brevibacterium jeotgali</name>
    <dbReference type="NCBI Taxonomy" id="1262550"/>
    <lineage>
        <taxon>Bacteria</taxon>
        <taxon>Bacillati</taxon>
        <taxon>Actinomycetota</taxon>
        <taxon>Actinomycetes</taxon>
        <taxon>Micrococcales</taxon>
        <taxon>Brevibacteriaceae</taxon>
        <taxon>Brevibacterium</taxon>
    </lineage>
</organism>
<name>A0A2H1L8P6_9MICO</name>
<dbReference type="RefSeq" id="WP_101590155.1">
    <property type="nucleotide sequence ID" value="NZ_FXZM01000026.1"/>
</dbReference>
<proteinExistence type="predicted"/>
<keyword evidence="2" id="KW-1185">Reference proteome</keyword>
<evidence type="ECO:0000313" key="1">
    <source>
        <dbReference type="EMBL" id="SMY13267.1"/>
    </source>
</evidence>
<sequence>MTDQNLARAAELASHIERVHGANHPELTRVREITLALQQSGNETRTVELFNELRTLTHNYALPDDACEAFAATYQALERADRQRAS</sequence>
<accession>A0A2H1L8P6</accession>
<gene>
    <name evidence="1" type="ORF">BJEO58_02879</name>
</gene>
<reference evidence="2" key="1">
    <citation type="submission" date="2017-03" db="EMBL/GenBank/DDBJ databases">
        <authorList>
            <person name="Monnet C."/>
        </authorList>
    </citation>
    <scope>NUCLEOTIDE SEQUENCE [LARGE SCALE GENOMIC DNA]</scope>
    <source>
        <strain evidence="2">SJ5-8</strain>
    </source>
</reference>
<evidence type="ECO:0008006" key="3">
    <source>
        <dbReference type="Google" id="ProtNLM"/>
    </source>
</evidence>
<dbReference type="EMBL" id="FXZM01000026">
    <property type="protein sequence ID" value="SMY13267.1"/>
    <property type="molecule type" value="Genomic_DNA"/>
</dbReference>